<dbReference type="Proteomes" id="UP001163328">
    <property type="component" value="Chromosome"/>
</dbReference>
<evidence type="ECO:0000313" key="2">
    <source>
        <dbReference type="Proteomes" id="UP001163328"/>
    </source>
</evidence>
<dbReference type="Gene3D" id="3.40.30.10">
    <property type="entry name" value="Glutaredoxin"/>
    <property type="match status" value="1"/>
</dbReference>
<reference evidence="1" key="1">
    <citation type="submission" date="2021-08" db="EMBL/GenBank/DDBJ databases">
        <title>Flavobacterium sp. strain CC-SYL302.</title>
        <authorList>
            <person name="Lin S.-Y."/>
            <person name="Lee T.-H."/>
            <person name="Young C.-C."/>
        </authorList>
    </citation>
    <scope>NUCLEOTIDE SEQUENCE</scope>
    <source>
        <strain evidence="1">CC-SYL302</strain>
    </source>
</reference>
<proteinExistence type="predicted"/>
<dbReference type="EMBL" id="CP081495">
    <property type="protein sequence ID" value="UYW01920.1"/>
    <property type="molecule type" value="Genomic_DNA"/>
</dbReference>
<keyword evidence="2" id="KW-1185">Reference proteome</keyword>
<sequence>MTENEYIAYFKTIVDTPDTDQKAPYDNPEYLNYTKLNNSRMNRWLKTAELLPELKATVQKITQPQHWILITEPWCGDAAHNVPFIILAARENPLIQLSFEMRDAAPHRIEQYLTNGGKSIPKLIIKDAAGTDLAVWGPRPAACQAVYSELKAANASFDETVTAIQNWYNADKGLATQTELLATLKQTL</sequence>
<dbReference type="Pfam" id="PF14595">
    <property type="entry name" value="Thioredoxin_9"/>
    <property type="match status" value="1"/>
</dbReference>
<name>A0ABY6M2F8_9FLAO</name>
<protein>
    <submittedName>
        <fullName evidence="1">Thioredoxin family protein</fullName>
    </submittedName>
</protein>
<accession>A0ABY6M2F8</accession>
<organism evidence="1 2">
    <name type="scientific">Flavobacterium agricola</name>
    <dbReference type="NCBI Taxonomy" id="2870839"/>
    <lineage>
        <taxon>Bacteria</taxon>
        <taxon>Pseudomonadati</taxon>
        <taxon>Bacteroidota</taxon>
        <taxon>Flavobacteriia</taxon>
        <taxon>Flavobacteriales</taxon>
        <taxon>Flavobacteriaceae</taxon>
        <taxon>Flavobacterium</taxon>
    </lineage>
</organism>
<dbReference type="RefSeq" id="WP_264434397.1">
    <property type="nucleotide sequence ID" value="NZ_CP081495.1"/>
</dbReference>
<evidence type="ECO:0000313" key="1">
    <source>
        <dbReference type="EMBL" id="UYW01920.1"/>
    </source>
</evidence>
<gene>
    <name evidence="1" type="ORF">K5I29_03115</name>
</gene>